<keyword evidence="2" id="KW-1185">Reference proteome</keyword>
<comment type="caution">
    <text evidence="1">The sequence shown here is derived from an EMBL/GenBank/DDBJ whole genome shotgun (WGS) entry which is preliminary data.</text>
</comment>
<accession>A0A1V9FT16</accession>
<evidence type="ECO:0000313" key="2">
    <source>
        <dbReference type="Proteomes" id="UP000192796"/>
    </source>
</evidence>
<dbReference type="STRING" id="1703345.A3860_31690"/>
<dbReference type="EMBL" id="LVYD01000057">
    <property type="protein sequence ID" value="OQP61492.1"/>
    <property type="molecule type" value="Genomic_DNA"/>
</dbReference>
<dbReference type="InterPro" id="IPR011990">
    <property type="entry name" value="TPR-like_helical_dom_sf"/>
</dbReference>
<dbReference type="RefSeq" id="WP_081150662.1">
    <property type="nucleotide sequence ID" value="NZ_LVYD01000057.1"/>
</dbReference>
<dbReference type="Proteomes" id="UP000192796">
    <property type="component" value="Unassembled WGS sequence"/>
</dbReference>
<sequence>MKLYNIKRVPYFLLLAVLIQTTSCKKDYTDPTKVPQNAALTTARGLTGVVTGLHRVYTAGRAGSLYNQVTADGFVTRLLNIINQGNTAEYQLYLGGNSVDGTNTILASFWTSSNKIIYDANNVIKNAPNLADQGYASGLIAYASIFKALALGNMASYWDNVPDSIGLNVGFVTSAEGFNRAIAVLNNALAVVNATPISASFVSNVPAGIDIVNTLHALKARYSLNAGNYAQALSEANAVDLTKKSTFNFDAVTLNPIFETATSTNNVYQPIDSTMGLPVALEPNLADKREPFYIAINATVAPRFRINGFGAALNSSFPVYLPGEMTLIKAEAYARMSTPDLVNALVELNKIITKKPANDPFGVGADLPADPGPYTQAQLLDQIYRHRCIELYLSGLKLADMRRFSRPNGERKRNFFPYPFIERDNNTNTPVDPTF</sequence>
<name>A0A1V9FT16_9BACT</name>
<dbReference type="OrthoDB" id="1522814at2"/>
<dbReference type="Gene3D" id="1.25.40.390">
    <property type="match status" value="1"/>
</dbReference>
<evidence type="ECO:0000313" key="1">
    <source>
        <dbReference type="EMBL" id="OQP61492.1"/>
    </source>
</evidence>
<dbReference type="AlphaFoldDB" id="A0A1V9FT16"/>
<dbReference type="SUPFAM" id="SSF48452">
    <property type="entry name" value="TPR-like"/>
    <property type="match status" value="1"/>
</dbReference>
<reference evidence="1 2" key="1">
    <citation type="submission" date="2016-03" db="EMBL/GenBank/DDBJ databases">
        <title>Niastella vici sp. nov., isolated from farmland soil.</title>
        <authorList>
            <person name="Chen L."/>
            <person name="Wang D."/>
            <person name="Yang S."/>
            <person name="Wang G."/>
        </authorList>
    </citation>
    <scope>NUCLEOTIDE SEQUENCE [LARGE SCALE GENOMIC DNA]</scope>
    <source>
        <strain evidence="1 2">DJ57</strain>
    </source>
</reference>
<proteinExistence type="predicted"/>
<protein>
    <submittedName>
        <fullName evidence="1">RagB/SusD family protein</fullName>
    </submittedName>
</protein>
<gene>
    <name evidence="1" type="ORF">A3860_31690</name>
</gene>
<organism evidence="1 2">
    <name type="scientific">Niastella vici</name>
    <dbReference type="NCBI Taxonomy" id="1703345"/>
    <lineage>
        <taxon>Bacteria</taxon>
        <taxon>Pseudomonadati</taxon>
        <taxon>Bacteroidota</taxon>
        <taxon>Chitinophagia</taxon>
        <taxon>Chitinophagales</taxon>
        <taxon>Chitinophagaceae</taxon>
        <taxon>Niastella</taxon>
    </lineage>
</organism>